<feature type="region of interest" description="Disordered" evidence="1">
    <location>
        <begin position="91"/>
        <end position="119"/>
    </location>
</feature>
<keyword evidence="3" id="KW-1185">Reference proteome</keyword>
<sequence length="119" mass="12397">MKTERVAVAWLGDGRGSCSQTKNPQGEGRCTGYSQPTTGRFDLLRHLRFGGGNSTDGGKINIHACHSRAVPSPFPSGFHCRDMSSGGGAMLDAAAVPDGRPRPRRGGKGAAMTQKRGGG</sequence>
<accession>A0A4U6WAH0</accession>
<dbReference type="Proteomes" id="UP000298652">
    <property type="component" value="Chromosome 1"/>
</dbReference>
<dbReference type="AlphaFoldDB" id="A0A4U6WAH0"/>
<evidence type="ECO:0000313" key="2">
    <source>
        <dbReference type="EMBL" id="TKW38784.1"/>
    </source>
</evidence>
<reference evidence="2" key="1">
    <citation type="submission" date="2019-03" db="EMBL/GenBank/DDBJ databases">
        <title>WGS assembly of Setaria viridis.</title>
        <authorList>
            <person name="Huang P."/>
            <person name="Jenkins J."/>
            <person name="Grimwood J."/>
            <person name="Barry K."/>
            <person name="Healey A."/>
            <person name="Mamidi S."/>
            <person name="Sreedasyam A."/>
            <person name="Shu S."/>
            <person name="Feldman M."/>
            <person name="Wu J."/>
            <person name="Yu Y."/>
            <person name="Chen C."/>
            <person name="Johnson J."/>
            <person name="Rokhsar D."/>
            <person name="Baxter I."/>
            <person name="Schmutz J."/>
            <person name="Brutnell T."/>
            <person name="Kellogg E."/>
        </authorList>
    </citation>
    <scope>NUCLEOTIDE SEQUENCE [LARGE SCALE GENOMIC DNA]</scope>
</reference>
<organism evidence="2 3">
    <name type="scientific">Setaria viridis</name>
    <name type="common">Green bristlegrass</name>
    <name type="synonym">Setaria italica subsp. viridis</name>
    <dbReference type="NCBI Taxonomy" id="4556"/>
    <lineage>
        <taxon>Eukaryota</taxon>
        <taxon>Viridiplantae</taxon>
        <taxon>Streptophyta</taxon>
        <taxon>Embryophyta</taxon>
        <taxon>Tracheophyta</taxon>
        <taxon>Spermatophyta</taxon>
        <taxon>Magnoliopsida</taxon>
        <taxon>Liliopsida</taxon>
        <taxon>Poales</taxon>
        <taxon>Poaceae</taxon>
        <taxon>PACMAD clade</taxon>
        <taxon>Panicoideae</taxon>
        <taxon>Panicodae</taxon>
        <taxon>Paniceae</taxon>
        <taxon>Cenchrinae</taxon>
        <taxon>Setaria</taxon>
    </lineage>
</organism>
<feature type="region of interest" description="Disordered" evidence="1">
    <location>
        <begin position="14"/>
        <end position="35"/>
    </location>
</feature>
<gene>
    <name evidence="2" type="ORF">SEVIR_1G138300v2</name>
</gene>
<evidence type="ECO:0000313" key="3">
    <source>
        <dbReference type="Proteomes" id="UP000298652"/>
    </source>
</evidence>
<evidence type="ECO:0000256" key="1">
    <source>
        <dbReference type="SAM" id="MobiDB-lite"/>
    </source>
</evidence>
<dbReference type="Gramene" id="TKW38784">
    <property type="protein sequence ID" value="TKW38784"/>
    <property type="gene ID" value="SEVIR_1G138300v2"/>
</dbReference>
<dbReference type="EMBL" id="CM016552">
    <property type="protein sequence ID" value="TKW38784.1"/>
    <property type="molecule type" value="Genomic_DNA"/>
</dbReference>
<protein>
    <submittedName>
        <fullName evidence="2">Uncharacterized protein</fullName>
    </submittedName>
</protein>
<proteinExistence type="predicted"/>
<name>A0A4U6WAH0_SETVI</name>